<dbReference type="SUPFAM" id="SSF88697">
    <property type="entry name" value="PUA domain-like"/>
    <property type="match status" value="1"/>
</dbReference>
<dbReference type="InterPro" id="IPR036987">
    <property type="entry name" value="SRA-YDG_sf"/>
</dbReference>
<evidence type="ECO:0000256" key="4">
    <source>
        <dbReference type="ARBA" id="ARBA00022679"/>
    </source>
</evidence>
<evidence type="ECO:0000259" key="11">
    <source>
        <dbReference type="PROSITE" id="PS50867"/>
    </source>
</evidence>
<evidence type="ECO:0000256" key="3">
    <source>
        <dbReference type="ARBA" id="ARBA00022603"/>
    </source>
</evidence>
<dbReference type="OrthoDB" id="5792673at2759"/>
<dbReference type="SMART" id="SM00317">
    <property type="entry name" value="SET"/>
    <property type="match status" value="1"/>
</dbReference>
<accession>A0A6P6U3H8</accession>
<feature type="region of interest" description="Disordered" evidence="9">
    <location>
        <begin position="560"/>
        <end position="594"/>
    </location>
</feature>
<dbReference type="Pfam" id="PF02182">
    <property type="entry name" value="SAD_SRA"/>
    <property type="match status" value="1"/>
</dbReference>
<evidence type="ECO:0000259" key="10">
    <source>
        <dbReference type="PROSITE" id="PS50280"/>
    </source>
</evidence>
<dbReference type="RefSeq" id="XP_027085158.2">
    <property type="nucleotide sequence ID" value="XM_027229357.2"/>
</dbReference>
<name>A0A6P6U3H8_COFAR</name>
<reference evidence="14" key="1">
    <citation type="journal article" date="2025" name="Foods">
        <title>Unveiling the Microbial Signatures of Arabica Coffee Cherries: Insights into Ripeness Specific Diversity, Functional Traits, and Implications for Quality and Safety.</title>
        <authorList>
            <consortium name="RefSeq"/>
            <person name="Tenea G.N."/>
            <person name="Cifuentes V."/>
            <person name="Reyes P."/>
            <person name="Cevallos-Vallejos M."/>
        </authorList>
    </citation>
    <scope>NUCLEOTIDE SEQUENCE [LARGE SCALE GENOMIC DNA]</scope>
</reference>
<dbReference type="PROSITE" id="PS50280">
    <property type="entry name" value="SET"/>
    <property type="match status" value="1"/>
</dbReference>
<dbReference type="SUPFAM" id="SSF82199">
    <property type="entry name" value="SET domain"/>
    <property type="match status" value="1"/>
</dbReference>
<keyword evidence="6" id="KW-0156">Chromatin regulator</keyword>
<evidence type="ECO:0000256" key="5">
    <source>
        <dbReference type="ARBA" id="ARBA00022691"/>
    </source>
</evidence>
<dbReference type="InterPro" id="IPR046341">
    <property type="entry name" value="SET_dom_sf"/>
</dbReference>
<evidence type="ECO:0000256" key="9">
    <source>
        <dbReference type="SAM" id="MobiDB-lite"/>
    </source>
</evidence>
<keyword evidence="4" id="KW-0808">Transferase</keyword>
<dbReference type="GO" id="GO:0032259">
    <property type="term" value="P:methylation"/>
    <property type="evidence" value="ECO:0007669"/>
    <property type="project" value="UniProtKB-KW"/>
</dbReference>
<sequence length="1109" mass="120841">MVCLLNGGLSDGNPNKRSLESGYHPSNSGNASNYKSRKVSAVRDFPPMCGPNTQPHLEAKDNSALQVSDIAVGEPNGVKIETEVQNQPHERMKSPARVDANGIGTSTNGVHSETKVETQAHELIKTKNEMETDQSGKLSNLEDLENGVLVSSDNAPAALEANCVKDESQVETQSHELGGGLYGVEGNGSLDKLVEKVVAGFTDSLDDGVKKMALDVKPAGMELMKEVERKTILVGPSKGEVNGREAEAAVMELDKKEITTLVRCIGEDVVKPTVEIDHMVHREVSIKDGSVPSPKNKFRTRRVSAIRDFPPFCGRNAPVPSMQESLKITSGESSLGMDKVNMEKRMMEVSKDGADSKALKDGADSRTSVEILPAKVQKDTLEKVETGVEVAALEEPITFGCKPAKGNVQVDDIRGSQARGVVSLPKDVSDATILKEAVEGQGSISKAPDLFEGENTLDRMALDDSTGSGHEDEPATVTGLHAAPNCPLRLGKVPLSSSVEKTRGKVNEGNLTWRSKAKAFAKKTIVNTESSERSSLKKVAVSVRKGADGNFGAIVRDEGIYRSEDDKSPKGSTTGSRVDVNLPPFGPSSSNGDARNRVRETLRLFQALCRKILQGEESRPEEDTTLKRPEKTRRIDLLAAKIIKEKGKEVNTGKQYLGAVPGVEVGDEFQYRVELAIVGIHRLYQAGIDSMKHNGVLVATSIVASGAYDDDMENADVLIYSGQGGNIVGKDKQPEDQKLEKGNLGLWNCISTKNPVRVIRGSKETKASDSLDSRAKVVTSYIYDGLYTVEKCREETGTYGKLVFMFELKRIPGQPELAWKEVKKSKKSRVRQGVCIDDIAGGQETFPVCAVNTIDSEKPQQFNYIRKMKYPDWFRLVSPKGCDCTGKCSDSRKCYCAQRNGGGIPYNRNGAIVEAKPLVFECGPHCKCPPTCYNRVSQHGIKIQLEIFKTKSRGWGVRSLYSIPSGSFICEYAGELLEDKEAELRAGSDEYLFDIGKNYSEGSINSDGLGNSSEAVEEGGYTIDAAKYGNIGRFINHSCSPNLYAQDVLYDHADKRVPHVMLFAADNIPPLQELTYHYNYGVGQVHDSKGNIKEKSCYCGSTECIGRMY</sequence>
<evidence type="ECO:0000313" key="16">
    <source>
        <dbReference type="RefSeq" id="XP_027085159.2"/>
    </source>
</evidence>
<dbReference type="InterPro" id="IPR025794">
    <property type="entry name" value="H3-K9-MeTrfase_plant"/>
</dbReference>
<dbReference type="RefSeq" id="XP_027085159.2">
    <property type="nucleotide sequence ID" value="XM_027229358.2"/>
</dbReference>
<dbReference type="PROSITE" id="PS50868">
    <property type="entry name" value="POST_SET"/>
    <property type="match status" value="1"/>
</dbReference>
<dbReference type="PANTHER" id="PTHR45660:SF46">
    <property type="entry name" value="HISTONE-LYSINE N-METHYLTRANSFERASE, H3 LYSINE-9 SPECIFIC SUVH6"/>
    <property type="match status" value="1"/>
</dbReference>
<protein>
    <recommendedName>
        <fullName evidence="17">Histone-lysine N-methyltransferase, H3 lysine-9 specific SUVH6-like</fullName>
    </recommendedName>
</protein>
<gene>
    <name evidence="15 16" type="primary">LOC113707165</name>
</gene>
<dbReference type="Gene3D" id="2.170.270.10">
    <property type="entry name" value="SET domain"/>
    <property type="match status" value="1"/>
</dbReference>
<feature type="domain" description="Post-SET" evidence="12">
    <location>
        <begin position="1093"/>
        <end position="1109"/>
    </location>
</feature>
<keyword evidence="2" id="KW-0158">Chromosome</keyword>
<organism evidence="14 15">
    <name type="scientific">Coffea arabica</name>
    <name type="common">Arabian coffee</name>
    <dbReference type="NCBI Taxonomy" id="13443"/>
    <lineage>
        <taxon>Eukaryota</taxon>
        <taxon>Viridiplantae</taxon>
        <taxon>Streptophyta</taxon>
        <taxon>Embryophyta</taxon>
        <taxon>Tracheophyta</taxon>
        <taxon>Spermatophyta</taxon>
        <taxon>Magnoliopsida</taxon>
        <taxon>eudicotyledons</taxon>
        <taxon>Gunneridae</taxon>
        <taxon>Pentapetalae</taxon>
        <taxon>asterids</taxon>
        <taxon>lamiids</taxon>
        <taxon>Gentianales</taxon>
        <taxon>Rubiaceae</taxon>
        <taxon>Ixoroideae</taxon>
        <taxon>Gardenieae complex</taxon>
        <taxon>Bertiereae - Coffeeae clade</taxon>
        <taxon>Coffeeae</taxon>
        <taxon>Coffea</taxon>
    </lineage>
</organism>
<dbReference type="SMART" id="SM00466">
    <property type="entry name" value="SRA"/>
    <property type="match status" value="1"/>
</dbReference>
<feature type="domain" description="YDG" evidence="13">
    <location>
        <begin position="658"/>
        <end position="810"/>
    </location>
</feature>
<reference evidence="15 16" key="2">
    <citation type="submission" date="2025-05" db="UniProtKB">
        <authorList>
            <consortium name="RefSeq"/>
        </authorList>
    </citation>
    <scope>IDENTIFICATION</scope>
    <source>
        <tissue evidence="15 16">Leaves</tissue>
    </source>
</reference>
<dbReference type="InterPro" id="IPR003105">
    <property type="entry name" value="SRA_YDG"/>
</dbReference>
<feature type="domain" description="Pre-SET" evidence="11">
    <location>
        <begin position="880"/>
        <end position="940"/>
    </location>
</feature>
<evidence type="ECO:0000256" key="6">
    <source>
        <dbReference type="ARBA" id="ARBA00022853"/>
    </source>
</evidence>
<dbReference type="GO" id="GO:0005694">
    <property type="term" value="C:chromosome"/>
    <property type="evidence" value="ECO:0007669"/>
    <property type="project" value="UniProtKB-SubCell"/>
</dbReference>
<feature type="compositionally biased region" description="Basic and acidic residues" evidence="9">
    <location>
        <begin position="560"/>
        <end position="569"/>
    </location>
</feature>
<evidence type="ECO:0000256" key="8">
    <source>
        <dbReference type="PROSITE-ProRule" id="PRU00358"/>
    </source>
</evidence>
<evidence type="ECO:0000259" key="13">
    <source>
        <dbReference type="PROSITE" id="PS51015"/>
    </source>
</evidence>
<feature type="region of interest" description="Disordered" evidence="9">
    <location>
        <begin position="1"/>
        <end position="37"/>
    </location>
</feature>
<evidence type="ECO:0000256" key="2">
    <source>
        <dbReference type="ARBA" id="ARBA00022454"/>
    </source>
</evidence>
<dbReference type="Gene3D" id="2.30.280.10">
    <property type="entry name" value="SRA-YDG"/>
    <property type="match status" value="1"/>
</dbReference>
<feature type="domain" description="SET" evidence="10">
    <location>
        <begin position="943"/>
        <end position="1079"/>
    </location>
</feature>
<evidence type="ECO:0000313" key="15">
    <source>
        <dbReference type="RefSeq" id="XP_027085158.2"/>
    </source>
</evidence>
<feature type="region of interest" description="Disordered" evidence="9">
    <location>
        <begin position="86"/>
        <end position="109"/>
    </location>
</feature>
<dbReference type="PROSITE" id="PS51015">
    <property type="entry name" value="YDG"/>
    <property type="match status" value="1"/>
</dbReference>
<proteinExistence type="predicted"/>
<dbReference type="GO" id="GO:0005634">
    <property type="term" value="C:nucleus"/>
    <property type="evidence" value="ECO:0007669"/>
    <property type="project" value="UniProtKB-SubCell"/>
</dbReference>
<feature type="region of interest" description="Disordered" evidence="9">
    <location>
        <begin position="460"/>
        <end position="483"/>
    </location>
</feature>
<keyword evidence="14" id="KW-1185">Reference proteome</keyword>
<dbReference type="SMART" id="SM00468">
    <property type="entry name" value="PreSET"/>
    <property type="match status" value="1"/>
</dbReference>
<dbReference type="GO" id="GO:0003690">
    <property type="term" value="F:double-stranded DNA binding"/>
    <property type="evidence" value="ECO:0007669"/>
    <property type="project" value="TreeGrafter"/>
</dbReference>
<dbReference type="PROSITE" id="PS50867">
    <property type="entry name" value="PRE_SET"/>
    <property type="match status" value="1"/>
</dbReference>
<dbReference type="AlphaFoldDB" id="A0A6P6U3H8"/>
<dbReference type="PROSITE" id="PS51575">
    <property type="entry name" value="SAM_MT43_SUVAR39_2"/>
    <property type="match status" value="1"/>
</dbReference>
<dbReference type="InterPro" id="IPR051357">
    <property type="entry name" value="H3K9_HMTase_SUVAR3-9"/>
</dbReference>
<keyword evidence="5" id="KW-0949">S-adenosyl-L-methionine</keyword>
<dbReference type="GO" id="GO:0008270">
    <property type="term" value="F:zinc ion binding"/>
    <property type="evidence" value="ECO:0007669"/>
    <property type="project" value="InterPro"/>
</dbReference>
<evidence type="ECO:0000256" key="1">
    <source>
        <dbReference type="ARBA" id="ARBA00004286"/>
    </source>
</evidence>
<dbReference type="Pfam" id="PF05033">
    <property type="entry name" value="Pre-SET"/>
    <property type="match status" value="1"/>
</dbReference>
<keyword evidence="3" id="KW-0489">Methyltransferase</keyword>
<comment type="subcellular location">
    <subcellularLocation>
        <location evidence="1">Chromosome</location>
    </subcellularLocation>
    <subcellularLocation>
        <location evidence="8">Nucleus</location>
    </subcellularLocation>
</comment>
<dbReference type="Proteomes" id="UP001652660">
    <property type="component" value="Chromosome 8e"/>
</dbReference>
<accession>A0A6P6TTZ3</accession>
<feature type="compositionally biased region" description="Polar residues" evidence="9">
    <location>
        <begin position="24"/>
        <end position="34"/>
    </location>
</feature>
<dbReference type="InterPro" id="IPR015947">
    <property type="entry name" value="PUA-like_sf"/>
</dbReference>
<dbReference type="InterPro" id="IPR007728">
    <property type="entry name" value="Pre-SET_dom"/>
</dbReference>
<evidence type="ECO:0000259" key="12">
    <source>
        <dbReference type="PROSITE" id="PS50868"/>
    </source>
</evidence>
<dbReference type="GO" id="GO:0042054">
    <property type="term" value="F:histone methyltransferase activity"/>
    <property type="evidence" value="ECO:0007669"/>
    <property type="project" value="InterPro"/>
</dbReference>
<keyword evidence="7 8" id="KW-0539">Nucleus</keyword>
<evidence type="ECO:0000313" key="14">
    <source>
        <dbReference type="Proteomes" id="UP001652660"/>
    </source>
</evidence>
<evidence type="ECO:0008006" key="17">
    <source>
        <dbReference type="Google" id="ProtNLM"/>
    </source>
</evidence>
<dbReference type="InterPro" id="IPR003616">
    <property type="entry name" value="Post-SET_dom"/>
</dbReference>
<dbReference type="Pfam" id="PF00856">
    <property type="entry name" value="SET"/>
    <property type="match status" value="1"/>
</dbReference>
<dbReference type="GeneID" id="113707165"/>
<evidence type="ECO:0000256" key="7">
    <source>
        <dbReference type="ARBA" id="ARBA00023242"/>
    </source>
</evidence>
<dbReference type="PANTHER" id="PTHR45660">
    <property type="entry name" value="HISTONE-LYSINE N-METHYLTRANSFERASE SETMAR"/>
    <property type="match status" value="1"/>
</dbReference>
<dbReference type="InterPro" id="IPR001214">
    <property type="entry name" value="SET_dom"/>
</dbReference>